<evidence type="ECO:0000313" key="2">
    <source>
        <dbReference type="EMBL" id="KAH6606241.1"/>
    </source>
</evidence>
<protein>
    <submittedName>
        <fullName evidence="2">Uncharacterized protein</fullName>
    </submittedName>
</protein>
<dbReference type="AlphaFoldDB" id="A0A9P8QJ99"/>
<accession>A0A9P8QJ99</accession>
<feature type="region of interest" description="Disordered" evidence="1">
    <location>
        <begin position="41"/>
        <end position="60"/>
    </location>
</feature>
<dbReference type="OrthoDB" id="10489843at2759"/>
<keyword evidence="3" id="KW-1185">Reference proteome</keyword>
<dbReference type="EMBL" id="JAIWOZ010000004">
    <property type="protein sequence ID" value="KAH6606241.1"/>
    <property type="molecule type" value="Genomic_DNA"/>
</dbReference>
<dbReference type="Proteomes" id="UP000827724">
    <property type="component" value="Unassembled WGS sequence"/>
</dbReference>
<sequence length="214" mass="23925">MSFKVAGTPLQLQFLEWIAPRSWYGGAGSVVIQQQDLTTPALPLSSSEPQPRHRSRSQSPVSYSNILDFIRDKNYIVFHTKDLGPESGPNRRGSLVHSASEVKQRLLDSVPEDARHSESLVVAAEKKRIEDVAEVDKQRIADLAEVDKQRIEDRAEADKRRIADTVAVEKQKIEDVAAAEMQRIDDCAAVEKQRINDYAMVETQRISDSASADV</sequence>
<gene>
    <name evidence="2" type="ORF">Trco_005394</name>
</gene>
<proteinExistence type="predicted"/>
<reference evidence="2" key="1">
    <citation type="submission" date="2021-08" db="EMBL/GenBank/DDBJ databases">
        <title>Chromosome-Level Trichoderma cornu-damae using Hi-C Data.</title>
        <authorList>
            <person name="Kim C.S."/>
        </authorList>
    </citation>
    <scope>NUCLEOTIDE SEQUENCE</scope>
    <source>
        <strain evidence="2">KA19-0412C</strain>
    </source>
</reference>
<comment type="caution">
    <text evidence="2">The sequence shown here is derived from an EMBL/GenBank/DDBJ whole genome shotgun (WGS) entry which is preliminary data.</text>
</comment>
<organism evidence="2 3">
    <name type="scientific">Trichoderma cornu-damae</name>
    <dbReference type="NCBI Taxonomy" id="654480"/>
    <lineage>
        <taxon>Eukaryota</taxon>
        <taxon>Fungi</taxon>
        <taxon>Dikarya</taxon>
        <taxon>Ascomycota</taxon>
        <taxon>Pezizomycotina</taxon>
        <taxon>Sordariomycetes</taxon>
        <taxon>Hypocreomycetidae</taxon>
        <taxon>Hypocreales</taxon>
        <taxon>Hypocreaceae</taxon>
        <taxon>Trichoderma</taxon>
    </lineage>
</organism>
<name>A0A9P8QJ99_9HYPO</name>
<evidence type="ECO:0000256" key="1">
    <source>
        <dbReference type="SAM" id="MobiDB-lite"/>
    </source>
</evidence>
<evidence type="ECO:0000313" key="3">
    <source>
        <dbReference type="Proteomes" id="UP000827724"/>
    </source>
</evidence>